<protein>
    <submittedName>
        <fullName evidence="4">Uncharacterized protein</fullName>
    </submittedName>
</protein>
<accession>A0A2R6XGG5</accession>
<evidence type="ECO:0000256" key="1">
    <source>
        <dbReference type="ARBA" id="ARBA00004123"/>
    </source>
</evidence>
<dbReference type="SUPFAM" id="SSF47762">
    <property type="entry name" value="PAH2 domain"/>
    <property type="match status" value="1"/>
</dbReference>
<organism evidence="4 5">
    <name type="scientific">Marchantia polymorpha</name>
    <name type="common">Common liverwort</name>
    <name type="synonym">Marchantia aquatica</name>
    <dbReference type="NCBI Taxonomy" id="3197"/>
    <lineage>
        <taxon>Eukaryota</taxon>
        <taxon>Viridiplantae</taxon>
        <taxon>Streptophyta</taxon>
        <taxon>Embryophyta</taxon>
        <taxon>Marchantiophyta</taxon>
        <taxon>Marchantiopsida</taxon>
        <taxon>Marchantiidae</taxon>
        <taxon>Marchantiales</taxon>
        <taxon>Marchantiaceae</taxon>
        <taxon>Marchantia</taxon>
    </lineage>
</organism>
<reference evidence="5" key="1">
    <citation type="journal article" date="2017" name="Cell">
        <title>Insights into land plant evolution garnered from the Marchantia polymorpha genome.</title>
        <authorList>
            <person name="Bowman J.L."/>
            <person name="Kohchi T."/>
            <person name="Yamato K.T."/>
            <person name="Jenkins J."/>
            <person name="Shu S."/>
            <person name="Ishizaki K."/>
            <person name="Yamaoka S."/>
            <person name="Nishihama R."/>
            <person name="Nakamura Y."/>
            <person name="Berger F."/>
            <person name="Adam C."/>
            <person name="Aki S.S."/>
            <person name="Althoff F."/>
            <person name="Araki T."/>
            <person name="Arteaga-Vazquez M.A."/>
            <person name="Balasubrmanian S."/>
            <person name="Barry K."/>
            <person name="Bauer D."/>
            <person name="Boehm C.R."/>
            <person name="Briginshaw L."/>
            <person name="Caballero-Perez J."/>
            <person name="Catarino B."/>
            <person name="Chen F."/>
            <person name="Chiyoda S."/>
            <person name="Chovatia M."/>
            <person name="Davies K.M."/>
            <person name="Delmans M."/>
            <person name="Demura T."/>
            <person name="Dierschke T."/>
            <person name="Dolan L."/>
            <person name="Dorantes-Acosta A.E."/>
            <person name="Eklund D.M."/>
            <person name="Florent S.N."/>
            <person name="Flores-Sandoval E."/>
            <person name="Fujiyama A."/>
            <person name="Fukuzawa H."/>
            <person name="Galik B."/>
            <person name="Grimanelli D."/>
            <person name="Grimwood J."/>
            <person name="Grossniklaus U."/>
            <person name="Hamada T."/>
            <person name="Haseloff J."/>
            <person name="Hetherington A.J."/>
            <person name="Higo A."/>
            <person name="Hirakawa Y."/>
            <person name="Hundley H.N."/>
            <person name="Ikeda Y."/>
            <person name="Inoue K."/>
            <person name="Inoue S.I."/>
            <person name="Ishida S."/>
            <person name="Jia Q."/>
            <person name="Kakita M."/>
            <person name="Kanazawa T."/>
            <person name="Kawai Y."/>
            <person name="Kawashima T."/>
            <person name="Kennedy M."/>
            <person name="Kinose K."/>
            <person name="Kinoshita T."/>
            <person name="Kohara Y."/>
            <person name="Koide E."/>
            <person name="Komatsu K."/>
            <person name="Kopischke S."/>
            <person name="Kubo M."/>
            <person name="Kyozuka J."/>
            <person name="Lagercrantz U."/>
            <person name="Lin S.S."/>
            <person name="Lindquist E."/>
            <person name="Lipzen A.M."/>
            <person name="Lu C.W."/>
            <person name="De Luna E."/>
            <person name="Martienssen R.A."/>
            <person name="Minamino N."/>
            <person name="Mizutani M."/>
            <person name="Mizutani M."/>
            <person name="Mochizuki N."/>
            <person name="Monte I."/>
            <person name="Mosher R."/>
            <person name="Nagasaki H."/>
            <person name="Nakagami H."/>
            <person name="Naramoto S."/>
            <person name="Nishitani K."/>
            <person name="Ohtani M."/>
            <person name="Okamoto T."/>
            <person name="Okumura M."/>
            <person name="Phillips J."/>
            <person name="Pollak B."/>
            <person name="Reinders A."/>
            <person name="Rovekamp M."/>
            <person name="Sano R."/>
            <person name="Sawa S."/>
            <person name="Schmid M.W."/>
            <person name="Shirakawa M."/>
            <person name="Solano R."/>
            <person name="Spunde A."/>
            <person name="Suetsugu N."/>
            <person name="Sugano S."/>
            <person name="Sugiyama A."/>
            <person name="Sun R."/>
            <person name="Suzuki Y."/>
            <person name="Takenaka M."/>
            <person name="Takezawa D."/>
            <person name="Tomogane H."/>
            <person name="Tsuzuki M."/>
            <person name="Ueda T."/>
            <person name="Umeda M."/>
            <person name="Ward J.M."/>
            <person name="Watanabe Y."/>
            <person name="Yazaki K."/>
            <person name="Yokoyama R."/>
            <person name="Yoshitake Y."/>
            <person name="Yotsui I."/>
            <person name="Zachgo S."/>
            <person name="Schmutz J."/>
        </authorList>
    </citation>
    <scope>NUCLEOTIDE SEQUENCE [LARGE SCALE GENOMIC DNA]</scope>
    <source>
        <strain evidence="5">Tak-1</strain>
    </source>
</reference>
<evidence type="ECO:0000313" key="5">
    <source>
        <dbReference type="Proteomes" id="UP000244005"/>
    </source>
</evidence>
<dbReference type="InterPro" id="IPR036600">
    <property type="entry name" value="PAH_sf"/>
</dbReference>
<dbReference type="Gramene" id="Mp6g11600.1">
    <property type="protein sequence ID" value="Mp6g11600.1.cds1"/>
    <property type="gene ID" value="Mp6g11600"/>
</dbReference>
<evidence type="ECO:0000256" key="3">
    <source>
        <dbReference type="PROSITE-ProRule" id="PRU00810"/>
    </source>
</evidence>
<name>A0A2R6XGG5_MARPO</name>
<proteinExistence type="predicted"/>
<evidence type="ECO:0000313" key="4">
    <source>
        <dbReference type="EMBL" id="PTQ45159.1"/>
    </source>
</evidence>
<comment type="subcellular location">
    <subcellularLocation>
        <location evidence="1 3">Nucleus</location>
    </subcellularLocation>
</comment>
<evidence type="ECO:0000256" key="2">
    <source>
        <dbReference type="ARBA" id="ARBA00023242"/>
    </source>
</evidence>
<dbReference type="GO" id="GO:0006355">
    <property type="term" value="P:regulation of DNA-templated transcription"/>
    <property type="evidence" value="ECO:0007669"/>
    <property type="project" value="InterPro"/>
</dbReference>
<dbReference type="GO" id="GO:0005634">
    <property type="term" value="C:nucleus"/>
    <property type="evidence" value="ECO:0007669"/>
    <property type="project" value="UniProtKB-SubCell"/>
</dbReference>
<dbReference type="EMBL" id="KZ772688">
    <property type="protein sequence ID" value="PTQ45159.1"/>
    <property type="molecule type" value="Genomic_DNA"/>
</dbReference>
<dbReference type="Pfam" id="PF02671">
    <property type="entry name" value="PAH"/>
    <property type="match status" value="1"/>
</dbReference>
<dbReference type="AlphaFoldDB" id="A0A2R6XGG5"/>
<dbReference type="OrthoDB" id="10265969at2759"/>
<dbReference type="InterPro" id="IPR003822">
    <property type="entry name" value="PAH"/>
</dbReference>
<dbReference type="Gene3D" id="1.20.1160.11">
    <property type="entry name" value="Paired amphipathic helix"/>
    <property type="match status" value="1"/>
</dbReference>
<dbReference type="Proteomes" id="UP000244005">
    <property type="component" value="Unassembled WGS sequence"/>
</dbReference>
<sequence>MASNNARPNCTCEDREAHKDISRGFLYMVKLSLRDEDVKFRKFLKLLSDWKAAQITIIEVVVEVKSMFKDHPQILNGFREFLPREFANLIPKVEYYADQ</sequence>
<keyword evidence="5" id="KW-1185">Reference proteome</keyword>
<dbReference type="PROSITE" id="PS51477">
    <property type="entry name" value="PAH"/>
    <property type="match status" value="1"/>
</dbReference>
<gene>
    <name evidence="4" type="ORF">MARPO_0016s0199</name>
</gene>
<keyword evidence="2 3" id="KW-0539">Nucleus</keyword>